<sequence length="182" mass="20529">MNQRGNILIILSILVIFSAGTIFYYFYSKPQTPVNPYSRSSVIKTQPTSTNSAAQTQTYQSISLKFSISIPTSYTSQEGNTYTDIMRDSSVIQIIRNGTNTQSLSEYLSDPTYKKNTTISNPNQFEIGDYQAVSRLETQNTSGSKQKVVYIYIDGWVYSLSTSSESLYDDLDQIVKSFKYTP</sequence>
<reference evidence="2 3" key="1">
    <citation type="journal article" date="2016" name="Nat. Commun.">
        <title>Thousands of microbial genomes shed light on interconnected biogeochemical processes in an aquifer system.</title>
        <authorList>
            <person name="Anantharaman K."/>
            <person name="Brown C.T."/>
            <person name="Hug L.A."/>
            <person name="Sharon I."/>
            <person name="Castelle C.J."/>
            <person name="Probst A.J."/>
            <person name="Thomas B.C."/>
            <person name="Singh A."/>
            <person name="Wilkins M.J."/>
            <person name="Karaoz U."/>
            <person name="Brodie E.L."/>
            <person name="Williams K.H."/>
            <person name="Hubbard S.S."/>
            <person name="Banfield J.F."/>
        </authorList>
    </citation>
    <scope>NUCLEOTIDE SEQUENCE [LARGE SCALE GENOMIC DNA]</scope>
</reference>
<evidence type="ECO:0008006" key="4">
    <source>
        <dbReference type="Google" id="ProtNLM"/>
    </source>
</evidence>
<evidence type="ECO:0000313" key="3">
    <source>
        <dbReference type="Proteomes" id="UP000176527"/>
    </source>
</evidence>
<comment type="caution">
    <text evidence="2">The sequence shown here is derived from an EMBL/GenBank/DDBJ whole genome shotgun (WGS) entry which is preliminary data.</text>
</comment>
<evidence type="ECO:0000256" key="1">
    <source>
        <dbReference type="SAM" id="Phobius"/>
    </source>
</evidence>
<dbReference type="AlphaFoldDB" id="A0A1F5KC77"/>
<feature type="transmembrane region" description="Helical" evidence="1">
    <location>
        <begin position="7"/>
        <end position="27"/>
    </location>
</feature>
<proteinExistence type="predicted"/>
<evidence type="ECO:0000313" key="2">
    <source>
        <dbReference type="EMBL" id="OGE38420.1"/>
    </source>
</evidence>
<accession>A0A1F5KC77</accession>
<keyword evidence="1" id="KW-0472">Membrane</keyword>
<dbReference type="EMBL" id="MFDE01000021">
    <property type="protein sequence ID" value="OGE38420.1"/>
    <property type="molecule type" value="Genomic_DNA"/>
</dbReference>
<keyword evidence="1" id="KW-0812">Transmembrane</keyword>
<organism evidence="2 3">
    <name type="scientific">Candidatus Daviesbacteria bacterium RIFCSPHIGHO2_12_FULL_37_11</name>
    <dbReference type="NCBI Taxonomy" id="1797777"/>
    <lineage>
        <taxon>Bacteria</taxon>
        <taxon>Candidatus Daviesiibacteriota</taxon>
    </lineage>
</organism>
<gene>
    <name evidence="2" type="ORF">A3F00_04005</name>
</gene>
<keyword evidence="1" id="KW-1133">Transmembrane helix</keyword>
<dbReference type="Proteomes" id="UP000176527">
    <property type="component" value="Unassembled WGS sequence"/>
</dbReference>
<name>A0A1F5KC77_9BACT</name>
<protein>
    <recommendedName>
        <fullName evidence="4">PsbP C-terminal domain-containing protein</fullName>
    </recommendedName>
</protein>